<comment type="caution">
    <text evidence="1">The sequence shown here is derived from an EMBL/GenBank/DDBJ whole genome shotgun (WGS) entry which is preliminary data.</text>
</comment>
<name>M1YUL1_NITG3</name>
<dbReference type="STRING" id="1266370.NITGR_10041"/>
<reference evidence="1 2" key="1">
    <citation type="journal article" date="2013" name="Front. Microbiol.">
        <title>The genome of Nitrospina gracilis illuminates the metabolism and evolution of the major marine nitrite oxidizer.</title>
        <authorList>
            <person name="Luecker S."/>
            <person name="Nowka B."/>
            <person name="Rattei T."/>
            <person name="Spieck E."/>
            <person name="and Daims H."/>
        </authorList>
    </citation>
    <scope>NUCLEOTIDE SEQUENCE [LARGE SCALE GENOMIC DNA]</scope>
    <source>
        <strain evidence="1 2">3/211</strain>
    </source>
</reference>
<proteinExistence type="predicted"/>
<dbReference type="OrthoDB" id="9782876at2"/>
<gene>
    <name evidence="1" type="ORF">NITGR_10041</name>
</gene>
<dbReference type="RefSeq" id="WP_005005330.1">
    <property type="nucleotide sequence ID" value="NZ_HG422173.1"/>
</dbReference>
<dbReference type="AlphaFoldDB" id="M1YUL1"/>
<dbReference type="EMBL" id="CAQJ01000001">
    <property type="protein sequence ID" value="CCQ89184.1"/>
    <property type="molecule type" value="Genomic_DNA"/>
</dbReference>
<protein>
    <recommendedName>
        <fullName evidence="3">Succinylglutamate desuccinylase/aspartoacylase</fullName>
    </recommendedName>
</protein>
<evidence type="ECO:0008006" key="3">
    <source>
        <dbReference type="Google" id="ProtNLM"/>
    </source>
</evidence>
<dbReference type="Proteomes" id="UP000011704">
    <property type="component" value="Unassembled WGS sequence"/>
</dbReference>
<accession>M1YUL1</accession>
<dbReference type="PANTHER" id="PTHR37326">
    <property type="entry name" value="BLL3975 PROTEIN"/>
    <property type="match status" value="1"/>
</dbReference>
<dbReference type="HOGENOM" id="CLU_857454_0_0_0"/>
<evidence type="ECO:0000313" key="1">
    <source>
        <dbReference type="EMBL" id="CCQ89184.1"/>
    </source>
</evidence>
<dbReference type="Gene3D" id="3.40.630.10">
    <property type="entry name" value="Zn peptidases"/>
    <property type="match status" value="1"/>
</dbReference>
<keyword evidence="2" id="KW-1185">Reference proteome</keyword>
<dbReference type="InterPro" id="IPR053138">
    <property type="entry name" value="N-alpha-Ac-DABA_deacetylase"/>
</dbReference>
<dbReference type="SUPFAM" id="SSF53187">
    <property type="entry name" value="Zn-dependent exopeptidases"/>
    <property type="match status" value="1"/>
</dbReference>
<dbReference type="InParanoid" id="M1YUL1"/>
<dbReference type="PANTHER" id="PTHR37326:SF1">
    <property type="entry name" value="BLL3975 PROTEIN"/>
    <property type="match status" value="1"/>
</dbReference>
<evidence type="ECO:0000313" key="2">
    <source>
        <dbReference type="Proteomes" id="UP000011704"/>
    </source>
</evidence>
<sequence length="324" mass="35438">MKQAIYSTTTPLGDTLALYKNMWEGSESGQKLSIVAGIQGDRLNGLLAAGRIANFLQNVADGNEPGLKLSGTVQVFPVVNHRALESGTATWWYDNLDADLAFPGSEEGDLTETLCNRLLHETAGSDFGIILQTGSAHFEDAPHVRVYRPSLAMRKASRQFNLSVIREVPDIPSVNLQLSRQWHEMDIQTFTLSAGRPQVCDPSAIDALFGAMMHFLREMEFLSCDEPDGETVGTEAMFYKSKNEVWVNTEGAGLYLPCGRVGETVAAGQKLGEVFELYGGQLLETVVAPQGGVLVSQRVHPLAHEKEAVAILLTGGHSKWFWPF</sequence>
<organism evidence="1 2">
    <name type="scientific">Nitrospina gracilis (strain 3/211)</name>
    <dbReference type="NCBI Taxonomy" id="1266370"/>
    <lineage>
        <taxon>Bacteria</taxon>
        <taxon>Pseudomonadati</taxon>
        <taxon>Nitrospinota/Tectimicrobiota group</taxon>
        <taxon>Nitrospinota</taxon>
        <taxon>Nitrospinia</taxon>
        <taxon>Nitrospinales</taxon>
        <taxon>Nitrospinaceae</taxon>
        <taxon>Nitrospina</taxon>
    </lineage>
</organism>